<dbReference type="Gene3D" id="1.10.238.10">
    <property type="entry name" value="EF-hand"/>
    <property type="match status" value="1"/>
</dbReference>
<dbReference type="InterPro" id="IPR011992">
    <property type="entry name" value="EF-hand-dom_pair"/>
</dbReference>
<gene>
    <name evidence="2" type="ORF">C0Q70_01458</name>
</gene>
<feature type="region of interest" description="Disordered" evidence="1">
    <location>
        <begin position="1"/>
        <end position="85"/>
    </location>
</feature>
<dbReference type="SUPFAM" id="SSF47473">
    <property type="entry name" value="EF-hand"/>
    <property type="match status" value="1"/>
</dbReference>
<evidence type="ECO:0000313" key="3">
    <source>
        <dbReference type="Proteomes" id="UP000245119"/>
    </source>
</evidence>
<dbReference type="EMBL" id="PZQS01000001">
    <property type="protein sequence ID" value="PVD38834.1"/>
    <property type="molecule type" value="Genomic_DNA"/>
</dbReference>
<dbReference type="OrthoDB" id="26525at2759"/>
<sequence>MSQVGVSRPVSHQLKLGVALPEIKHPLSRMSNPENMDVRGVSRSGDRPASNPPAPSGRPLANEVGSPLRKSVSATGRESRLRRDGVATAASVVIDNIPEGVEVKYGDPGTTRLPVFGSRAGITDRDNQQVASRASSRLSRASTQARLEIDELEALLKEKLKSSYYEVRKRFKDNDPRAAVMEAFVRILVTILGRQISQTQSVKLMERLGFHERAVISFTDFFAYFREAPESSYPRWMDPVQRHNQDRILMTSGQVHAILREKARQRFLDLADMFPQMNPGGSGRIMKSEFHQMLQRSRFYMDDAEFERLWARY</sequence>
<dbReference type="PANTHER" id="PTHR20875:SF5">
    <property type="entry name" value="EF-HAND DOMAIN-CONTAINING PROTEIN"/>
    <property type="match status" value="1"/>
</dbReference>
<dbReference type="STRING" id="400727.A0A2T7PZI4"/>
<comment type="caution">
    <text evidence="2">The sequence shown here is derived from an EMBL/GenBank/DDBJ whole genome shotgun (WGS) entry which is preliminary data.</text>
</comment>
<organism evidence="2 3">
    <name type="scientific">Pomacea canaliculata</name>
    <name type="common">Golden apple snail</name>
    <dbReference type="NCBI Taxonomy" id="400727"/>
    <lineage>
        <taxon>Eukaryota</taxon>
        <taxon>Metazoa</taxon>
        <taxon>Spiralia</taxon>
        <taxon>Lophotrochozoa</taxon>
        <taxon>Mollusca</taxon>
        <taxon>Gastropoda</taxon>
        <taxon>Caenogastropoda</taxon>
        <taxon>Architaenioglossa</taxon>
        <taxon>Ampullarioidea</taxon>
        <taxon>Ampullariidae</taxon>
        <taxon>Pomacea</taxon>
    </lineage>
</organism>
<keyword evidence="3" id="KW-1185">Reference proteome</keyword>
<dbReference type="Proteomes" id="UP000245119">
    <property type="component" value="Linkage Group LG1"/>
</dbReference>
<name>A0A2T7PZI4_POMCA</name>
<dbReference type="AlphaFoldDB" id="A0A2T7PZI4"/>
<proteinExistence type="predicted"/>
<evidence type="ECO:0008006" key="4">
    <source>
        <dbReference type="Google" id="ProtNLM"/>
    </source>
</evidence>
<dbReference type="InterPro" id="IPR052603">
    <property type="entry name" value="EFCB6"/>
</dbReference>
<evidence type="ECO:0000313" key="2">
    <source>
        <dbReference type="EMBL" id="PVD38834.1"/>
    </source>
</evidence>
<protein>
    <recommendedName>
        <fullName evidence="4">EF-hand domain-containing protein</fullName>
    </recommendedName>
</protein>
<reference evidence="2 3" key="1">
    <citation type="submission" date="2018-04" db="EMBL/GenBank/DDBJ databases">
        <title>The genome of golden apple snail Pomacea canaliculata provides insight into stress tolerance and invasive adaptation.</title>
        <authorList>
            <person name="Liu C."/>
            <person name="Liu B."/>
            <person name="Ren Y."/>
            <person name="Zhang Y."/>
            <person name="Wang H."/>
            <person name="Li S."/>
            <person name="Jiang F."/>
            <person name="Yin L."/>
            <person name="Zhang G."/>
            <person name="Qian W."/>
            <person name="Fan W."/>
        </authorList>
    </citation>
    <scope>NUCLEOTIDE SEQUENCE [LARGE SCALE GENOMIC DNA]</scope>
    <source>
        <strain evidence="2">SZHN2017</strain>
        <tissue evidence="2">Muscle</tissue>
    </source>
</reference>
<dbReference type="PANTHER" id="PTHR20875">
    <property type="entry name" value="EF-HAND CALCIUM-BINDING DOMAIN-CONTAINING PROTEIN 6-RELATED"/>
    <property type="match status" value="1"/>
</dbReference>
<accession>A0A2T7PZI4</accession>
<evidence type="ECO:0000256" key="1">
    <source>
        <dbReference type="SAM" id="MobiDB-lite"/>
    </source>
</evidence>